<organism evidence="3 9">
    <name type="scientific">Cafeteria roenbergensis</name>
    <name type="common">Marine flagellate</name>
    <dbReference type="NCBI Taxonomy" id="33653"/>
    <lineage>
        <taxon>Eukaryota</taxon>
        <taxon>Sar</taxon>
        <taxon>Stramenopiles</taxon>
        <taxon>Bigyra</taxon>
        <taxon>Opalozoa</taxon>
        <taxon>Bicosoecida</taxon>
        <taxon>Cafeteriaceae</taxon>
        <taxon>Cafeteria</taxon>
    </lineage>
</organism>
<keyword evidence="7" id="KW-1185">Reference proteome</keyword>
<protein>
    <submittedName>
        <fullName evidence="3">Uncharacterized protein</fullName>
    </submittedName>
</protein>
<evidence type="ECO:0000313" key="8">
    <source>
        <dbReference type="Proteomes" id="UP000324907"/>
    </source>
</evidence>
<feature type="chain" id="PRO_5036136864" evidence="1">
    <location>
        <begin position="19"/>
        <end position="234"/>
    </location>
</feature>
<dbReference type="AlphaFoldDB" id="A0A5A8DYM9"/>
<evidence type="ECO:0000313" key="9">
    <source>
        <dbReference type="Proteomes" id="UP000325113"/>
    </source>
</evidence>
<evidence type="ECO:0000313" key="7">
    <source>
        <dbReference type="Proteomes" id="UP000323011"/>
    </source>
</evidence>
<dbReference type="Proteomes" id="UP000322899">
    <property type="component" value="Unassembled WGS sequence"/>
</dbReference>
<gene>
    <name evidence="5" type="ORF">FNF27_02007</name>
    <name evidence="4" type="ORF">FNF28_01381</name>
    <name evidence="2" type="ORF">FNF29_00367</name>
    <name evidence="3" type="ORF">FNF31_00012</name>
</gene>
<comment type="caution">
    <text evidence="3">The sequence shown here is derived from an EMBL/GenBank/DDBJ whole genome shotgun (WGS) entry which is preliminary data.</text>
</comment>
<evidence type="ECO:0000313" key="4">
    <source>
        <dbReference type="EMBL" id="KAA0170619.1"/>
    </source>
</evidence>
<evidence type="ECO:0000313" key="2">
    <source>
        <dbReference type="EMBL" id="KAA0157015.1"/>
    </source>
</evidence>
<accession>A0A5A8DYM9</accession>
<name>A0A5A8DYM9_CAFRO</name>
<dbReference type="Proteomes" id="UP000325113">
    <property type="component" value="Unassembled WGS sequence"/>
</dbReference>
<dbReference type="Proteomes" id="UP000324907">
    <property type="component" value="Unassembled WGS sequence"/>
</dbReference>
<feature type="signal peptide" evidence="1">
    <location>
        <begin position="1"/>
        <end position="18"/>
    </location>
</feature>
<reference evidence="6 7" key="1">
    <citation type="submission" date="2019-07" db="EMBL/GenBank/DDBJ databases">
        <title>Genomes of Cafeteria roenbergensis.</title>
        <authorList>
            <person name="Fischer M.G."/>
            <person name="Hackl T."/>
            <person name="Roman M."/>
        </authorList>
    </citation>
    <scope>NUCLEOTIDE SEQUENCE [LARGE SCALE GENOMIC DNA]</scope>
    <source>
        <strain evidence="2 7">BVI</strain>
        <strain evidence="3 9">Cflag</strain>
        <strain evidence="5 6">E4-10P</strain>
        <strain evidence="4 8">RCC970-E3</strain>
    </source>
</reference>
<dbReference type="Proteomes" id="UP000323011">
    <property type="component" value="Unassembled WGS sequence"/>
</dbReference>
<evidence type="ECO:0000313" key="6">
    <source>
        <dbReference type="Proteomes" id="UP000322899"/>
    </source>
</evidence>
<dbReference type="OrthoDB" id="10421866at2759"/>
<keyword evidence="1" id="KW-0732">Signal</keyword>
<evidence type="ECO:0000256" key="1">
    <source>
        <dbReference type="SAM" id="SignalP"/>
    </source>
</evidence>
<dbReference type="EMBL" id="VLTL01000012">
    <property type="protein sequence ID" value="KAA0170619.1"/>
    <property type="molecule type" value="Genomic_DNA"/>
</dbReference>
<evidence type="ECO:0000313" key="5">
    <source>
        <dbReference type="EMBL" id="KAA0176726.1"/>
    </source>
</evidence>
<sequence length="234" mass="25442">MIGLATVLLAAGAAVAAAVPTRPLFPGTFVAKESTVVQQTGEPVQRGTINSYWLQQATGQNRTSYHTEGTENWVVWEYTGEDTGAAYVVQENRCQYYCTQINLQCNAADSLCSYDYLTGAKYAGPGVTSSGQACDIFSWNDDLGPIIMNRQSLCVVNGTTPAWSTRDVCPFEKHIGWENSTYLSFEATTPPASAWAIPDKEYCNPGNDDVCQDFTETVRVFGPGRASSMLLLSL</sequence>
<evidence type="ECO:0000313" key="3">
    <source>
        <dbReference type="EMBL" id="KAA0168851.1"/>
    </source>
</evidence>
<dbReference type="EMBL" id="VLTM01000001">
    <property type="protein sequence ID" value="KAA0168851.1"/>
    <property type="molecule type" value="Genomic_DNA"/>
</dbReference>
<proteinExistence type="predicted"/>
<dbReference type="EMBL" id="VLTN01000002">
    <property type="protein sequence ID" value="KAA0157015.1"/>
    <property type="molecule type" value="Genomic_DNA"/>
</dbReference>
<dbReference type="EMBL" id="VLTO01000007">
    <property type="protein sequence ID" value="KAA0176726.1"/>
    <property type="molecule type" value="Genomic_DNA"/>
</dbReference>